<proteinExistence type="predicted"/>
<dbReference type="PANTHER" id="PTHR47526:SF3">
    <property type="entry name" value="PHD-TYPE DOMAIN-CONTAINING PROTEIN"/>
    <property type="match status" value="1"/>
</dbReference>
<gene>
    <name evidence="2" type="primary">PYROXD2</name>
    <name evidence="2" type="ORF">CM83_225</name>
</gene>
<dbReference type="AlphaFoldDB" id="A0A0A9Z2Q7"/>
<feature type="domain" description="YqaJ viral recombinase" evidence="1">
    <location>
        <begin position="3"/>
        <end position="86"/>
    </location>
</feature>
<protein>
    <submittedName>
        <fullName evidence="2">Pyridine nucleotide-disulfide oxidoreductase domain-containing protein 2</fullName>
    </submittedName>
</protein>
<dbReference type="InterPro" id="IPR011604">
    <property type="entry name" value="PDDEXK-like_dom_sf"/>
</dbReference>
<dbReference type="PANTHER" id="PTHR47526">
    <property type="entry name" value="ATP-DEPENDENT DNA HELICASE"/>
    <property type="match status" value="1"/>
</dbReference>
<dbReference type="InterPro" id="IPR011335">
    <property type="entry name" value="Restrct_endonuc-II-like"/>
</dbReference>
<name>A0A0A9Z2Q7_LYGHE</name>
<evidence type="ECO:0000259" key="1">
    <source>
        <dbReference type="Pfam" id="PF09588"/>
    </source>
</evidence>
<dbReference type="EMBL" id="GBHO01004835">
    <property type="protein sequence ID" value="JAG38769.1"/>
    <property type="molecule type" value="Transcribed_RNA"/>
</dbReference>
<dbReference type="Gene3D" id="3.90.320.10">
    <property type="match status" value="1"/>
</dbReference>
<feature type="non-terminal residue" evidence="2">
    <location>
        <position position="127"/>
    </location>
</feature>
<accession>A0A0A9Z2Q7</accession>
<dbReference type="Pfam" id="PF09588">
    <property type="entry name" value="YqaJ"/>
    <property type="match status" value="1"/>
</dbReference>
<reference evidence="2" key="1">
    <citation type="journal article" date="2014" name="PLoS ONE">
        <title>Transcriptome-Based Identification of ABC Transporters in the Western Tarnished Plant Bug Lygus hesperus.</title>
        <authorList>
            <person name="Hull J.J."/>
            <person name="Chaney K."/>
            <person name="Geib S.M."/>
            <person name="Fabrick J.A."/>
            <person name="Brent C.S."/>
            <person name="Walsh D."/>
            <person name="Lavine L.C."/>
        </authorList>
    </citation>
    <scope>NUCLEOTIDE SEQUENCE</scope>
</reference>
<organism evidence="2">
    <name type="scientific">Lygus hesperus</name>
    <name type="common">Western plant bug</name>
    <dbReference type="NCBI Taxonomy" id="30085"/>
    <lineage>
        <taxon>Eukaryota</taxon>
        <taxon>Metazoa</taxon>
        <taxon>Ecdysozoa</taxon>
        <taxon>Arthropoda</taxon>
        <taxon>Hexapoda</taxon>
        <taxon>Insecta</taxon>
        <taxon>Pterygota</taxon>
        <taxon>Neoptera</taxon>
        <taxon>Paraneoptera</taxon>
        <taxon>Hemiptera</taxon>
        <taxon>Heteroptera</taxon>
        <taxon>Panheteroptera</taxon>
        <taxon>Cimicomorpha</taxon>
        <taxon>Miridae</taxon>
        <taxon>Mirini</taxon>
        <taxon>Lygus</taxon>
    </lineage>
</organism>
<dbReference type="GO" id="GO:0006281">
    <property type="term" value="P:DNA repair"/>
    <property type="evidence" value="ECO:0007669"/>
    <property type="project" value="UniProtKB-ARBA"/>
</dbReference>
<evidence type="ECO:0000313" key="2">
    <source>
        <dbReference type="EMBL" id="JAG38769.1"/>
    </source>
</evidence>
<reference evidence="2" key="2">
    <citation type="submission" date="2014-07" db="EMBL/GenBank/DDBJ databases">
        <authorList>
            <person name="Hull J."/>
        </authorList>
    </citation>
    <scope>NUCLEOTIDE SEQUENCE</scope>
</reference>
<dbReference type="SUPFAM" id="SSF52980">
    <property type="entry name" value="Restriction endonuclease-like"/>
    <property type="match status" value="1"/>
</dbReference>
<dbReference type="InterPro" id="IPR019080">
    <property type="entry name" value="YqaJ_viral_recombinase"/>
</dbReference>
<feature type="non-terminal residue" evidence="2">
    <location>
        <position position="1"/>
    </location>
</feature>
<sequence length="127" mass="13943">EEFSERMSTSHQNFETVKCGLVVNPTYPCMGASPDSLASCSCHGGGVVECKSIAIDKVENTGLVNGVLVNDHKFMYQIQTQMIVCNLSKGYFVEKMPSGEIVISEVKADARIQTEILSRVVPFYKMA</sequence>